<evidence type="ECO:0000313" key="4">
    <source>
        <dbReference type="Proteomes" id="UP000318349"/>
    </source>
</evidence>
<comment type="caution">
    <text evidence="3">The sequence shown here is derived from an EMBL/GenBank/DDBJ whole genome shotgun (WGS) entry which is preliminary data.</text>
</comment>
<feature type="chain" id="PRO_5021834365" description="DUF1090 family protein" evidence="2">
    <location>
        <begin position="23"/>
        <end position="94"/>
    </location>
</feature>
<evidence type="ECO:0000256" key="1">
    <source>
        <dbReference type="SAM" id="MobiDB-lite"/>
    </source>
</evidence>
<name>A0A557RE71_9RHOO</name>
<keyword evidence="2" id="KW-0732">Signal</keyword>
<feature type="compositionally biased region" description="Basic and acidic residues" evidence="1">
    <location>
        <begin position="73"/>
        <end position="88"/>
    </location>
</feature>
<feature type="region of interest" description="Disordered" evidence="1">
    <location>
        <begin position="25"/>
        <end position="45"/>
    </location>
</feature>
<gene>
    <name evidence="3" type="ORF">FHP89_13425</name>
</gene>
<protein>
    <recommendedName>
        <fullName evidence="5">DUF1090 family protein</fullName>
    </recommendedName>
</protein>
<feature type="compositionally biased region" description="Polar residues" evidence="1">
    <location>
        <begin position="32"/>
        <end position="45"/>
    </location>
</feature>
<dbReference type="Proteomes" id="UP000318349">
    <property type="component" value="Unassembled WGS sequence"/>
</dbReference>
<evidence type="ECO:0000313" key="3">
    <source>
        <dbReference type="EMBL" id="TVO75352.1"/>
    </source>
</evidence>
<feature type="signal peptide" evidence="2">
    <location>
        <begin position="1"/>
        <end position="22"/>
    </location>
</feature>
<organism evidence="3 4">
    <name type="scientific">Denitromonas halophila</name>
    <dbReference type="NCBI Taxonomy" id="1629404"/>
    <lineage>
        <taxon>Bacteria</taxon>
        <taxon>Pseudomonadati</taxon>
        <taxon>Pseudomonadota</taxon>
        <taxon>Betaproteobacteria</taxon>
        <taxon>Rhodocyclales</taxon>
        <taxon>Zoogloeaceae</taxon>
        <taxon>Denitromonas</taxon>
    </lineage>
</organism>
<sequence>MTRFFQALFVFCVALASAQAHALSSARAGGDDTSSYRTKPAQSDRNCARYQSAIAKLNASIAREGNRSRIQRLTESKQRYQQRMRDGGCGRSLR</sequence>
<accession>A0A557RE71</accession>
<evidence type="ECO:0000256" key="2">
    <source>
        <dbReference type="SAM" id="SignalP"/>
    </source>
</evidence>
<proteinExistence type="predicted"/>
<evidence type="ECO:0008006" key="5">
    <source>
        <dbReference type="Google" id="ProtNLM"/>
    </source>
</evidence>
<feature type="region of interest" description="Disordered" evidence="1">
    <location>
        <begin position="73"/>
        <end position="94"/>
    </location>
</feature>
<dbReference type="EMBL" id="VMNI01000013">
    <property type="protein sequence ID" value="TVO75352.1"/>
    <property type="molecule type" value="Genomic_DNA"/>
</dbReference>
<dbReference type="AlphaFoldDB" id="A0A557RE71"/>
<reference evidence="3 4" key="1">
    <citation type="submission" date="2019-07" db="EMBL/GenBank/DDBJ databases">
        <title>The pathways for chlorine oxyanion respiration interact through the shared metabolite chlorate.</title>
        <authorList>
            <person name="Barnum T.P."/>
            <person name="Cheng Y."/>
            <person name="Hill K.A."/>
            <person name="Lucas L.N."/>
            <person name="Carlson H.K."/>
            <person name="Coates J.D."/>
        </authorList>
    </citation>
    <scope>NUCLEOTIDE SEQUENCE [LARGE SCALE GENOMIC DNA]</scope>
    <source>
        <strain evidence="3 4">SFB-1</strain>
    </source>
</reference>